<evidence type="ECO:0000256" key="2">
    <source>
        <dbReference type="ARBA" id="ARBA00022737"/>
    </source>
</evidence>
<accession>G3N7P2</accession>
<evidence type="ECO:0000259" key="3">
    <source>
        <dbReference type="SMART" id="SM01288"/>
    </source>
</evidence>
<organism evidence="4">
    <name type="scientific">Gasterosteus aculeatus</name>
    <name type="common">Three-spined stickleback</name>
    <dbReference type="NCBI Taxonomy" id="69293"/>
    <lineage>
        <taxon>Eukaryota</taxon>
        <taxon>Metazoa</taxon>
        <taxon>Chordata</taxon>
        <taxon>Craniata</taxon>
        <taxon>Vertebrata</taxon>
        <taxon>Euteleostomi</taxon>
        <taxon>Actinopterygii</taxon>
        <taxon>Neopterygii</taxon>
        <taxon>Teleostei</taxon>
        <taxon>Neoteleostei</taxon>
        <taxon>Acanthomorphata</taxon>
        <taxon>Eupercaria</taxon>
        <taxon>Perciformes</taxon>
        <taxon>Cottioidei</taxon>
        <taxon>Gasterosteales</taxon>
        <taxon>Gasterosteidae</taxon>
        <taxon>Gasterosteus</taxon>
    </lineage>
</organism>
<dbReference type="Ensembl" id="ENSGACT00000001326.1">
    <property type="protein sequence ID" value="ENSGACP00000001325.1"/>
    <property type="gene ID" value="ENSGACG00000001020.1"/>
</dbReference>
<dbReference type="Gene3D" id="3.40.50.300">
    <property type="entry name" value="P-loop containing nucleotide triphosphate hydrolases"/>
    <property type="match status" value="1"/>
</dbReference>
<keyword evidence="1" id="KW-0433">Leucine-rich repeat</keyword>
<dbReference type="InParanoid" id="G3N7P2"/>
<dbReference type="AlphaFoldDB" id="G3N7P2"/>
<dbReference type="InterPro" id="IPR051261">
    <property type="entry name" value="NLR"/>
</dbReference>
<dbReference type="InterPro" id="IPR007111">
    <property type="entry name" value="NACHT_NTPase"/>
</dbReference>
<evidence type="ECO:0000313" key="4">
    <source>
        <dbReference type="Ensembl" id="ENSGACP00000001325.1"/>
    </source>
</evidence>
<protein>
    <recommendedName>
        <fullName evidence="3">FISNA domain-containing protein</fullName>
    </recommendedName>
</protein>
<reference evidence="4" key="1">
    <citation type="submission" date="2006-01" db="EMBL/GenBank/DDBJ databases">
        <authorList>
            <person name="Lindblad-Toh K."/>
            <person name="Mauceli E."/>
            <person name="Grabherr M."/>
            <person name="Chang J.L."/>
            <person name="Lander E.S."/>
        </authorList>
    </citation>
    <scope>NUCLEOTIDE SEQUENCE [LARGE SCALE GENOMIC DNA]</scope>
</reference>
<dbReference type="Pfam" id="PF14484">
    <property type="entry name" value="FISNA"/>
    <property type="match status" value="1"/>
</dbReference>
<dbReference type="eggNOG" id="ENOG502SNKP">
    <property type="taxonomic scope" value="Eukaryota"/>
</dbReference>
<keyword evidence="2" id="KW-0677">Repeat</keyword>
<dbReference type="Bgee" id="ENSGACG00000001020">
    <property type="expression patterns" value="Expressed in spleen and 1 other cell type or tissue"/>
</dbReference>
<reference evidence="4" key="2">
    <citation type="submission" date="2024-04" db="UniProtKB">
        <authorList>
            <consortium name="Ensembl"/>
        </authorList>
    </citation>
    <scope>IDENTIFICATION</scope>
</reference>
<dbReference type="PANTHER" id="PTHR24106">
    <property type="entry name" value="NACHT, LRR AND CARD DOMAINS-CONTAINING"/>
    <property type="match status" value="1"/>
</dbReference>
<dbReference type="SMART" id="SM01288">
    <property type="entry name" value="FISNA"/>
    <property type="match status" value="1"/>
</dbReference>
<proteinExistence type="predicted"/>
<dbReference type="STRING" id="69293.ENSGACP00000001325"/>
<evidence type="ECO:0000256" key="1">
    <source>
        <dbReference type="ARBA" id="ARBA00022614"/>
    </source>
</evidence>
<name>G3N7P2_GASAC</name>
<dbReference type="Pfam" id="PF05729">
    <property type="entry name" value="NACHT"/>
    <property type="match status" value="1"/>
</dbReference>
<dbReference type="InterPro" id="IPR029495">
    <property type="entry name" value="NACHT-assoc"/>
</dbReference>
<sequence length="233" mass="26885">VFMTHSKLKPDETDDCHSTNKLSVIIDSLQHNVLFQLLEENILTFVKNELKKIQKVVRSDYPGCLEKEDEEVLDDEQRRFREAFVKISVHFLRRMKQEELADCLQSRLLPADCQRKLKSNLQKKFQCVFEGIAKAGNPTLLNEMYTELYITEGGTAEVNQEHEVRQIETASRRPARPETTIRREDLFEASAGGEEPIRTVMTKGVAGIGKTVLTQKFTLDWAEDKDHQDIQFT</sequence>
<feature type="domain" description="FISNA" evidence="3">
    <location>
        <begin position="116"/>
        <end position="188"/>
    </location>
</feature>
<dbReference type="InterPro" id="IPR027417">
    <property type="entry name" value="P-loop_NTPase"/>
</dbReference>